<dbReference type="SUPFAM" id="SSF49464">
    <property type="entry name" value="Carboxypeptidase regulatory domain-like"/>
    <property type="match status" value="1"/>
</dbReference>
<dbReference type="RefSeq" id="WP_243405651.1">
    <property type="nucleotide sequence ID" value="NZ_QEKY01000005.1"/>
</dbReference>
<evidence type="ECO:0000256" key="4">
    <source>
        <dbReference type="ARBA" id="ARBA00022692"/>
    </source>
</evidence>
<dbReference type="Gene3D" id="2.40.170.20">
    <property type="entry name" value="TonB-dependent receptor, beta-barrel domain"/>
    <property type="match status" value="1"/>
</dbReference>
<keyword evidence="7" id="KW-0998">Cell outer membrane</keyword>
<keyword evidence="5" id="KW-0732">Signal</keyword>
<dbReference type="AlphaFoldDB" id="A0A2U1FJ56"/>
<dbReference type="GO" id="GO:0015344">
    <property type="term" value="F:siderophore uptake transmembrane transporter activity"/>
    <property type="evidence" value="ECO:0007669"/>
    <property type="project" value="TreeGrafter"/>
</dbReference>
<dbReference type="GO" id="GO:0009279">
    <property type="term" value="C:cell outer membrane"/>
    <property type="evidence" value="ECO:0007669"/>
    <property type="project" value="UniProtKB-SubCell"/>
</dbReference>
<dbReference type="InterPro" id="IPR008969">
    <property type="entry name" value="CarboxyPept-like_regulatory"/>
</dbReference>
<keyword evidence="3" id="KW-1134">Transmembrane beta strand</keyword>
<dbReference type="PANTHER" id="PTHR30069">
    <property type="entry name" value="TONB-DEPENDENT OUTER MEMBRANE RECEPTOR"/>
    <property type="match status" value="1"/>
</dbReference>
<dbReference type="GO" id="GO:0044718">
    <property type="term" value="P:siderophore transmembrane transport"/>
    <property type="evidence" value="ECO:0007669"/>
    <property type="project" value="TreeGrafter"/>
</dbReference>
<dbReference type="Proteomes" id="UP000245462">
    <property type="component" value="Unassembled WGS sequence"/>
</dbReference>
<keyword evidence="8" id="KW-0645">Protease</keyword>
<name>A0A2U1FJ56_9PORP</name>
<sequence>MERRVPLLFCCLAVWLMGLLPIEAQDASGQMLSGRVIDAESRQPLIGAVCQLVDGAGNPIAFTLSKADGAFSLAKKDGGKLISVRHMGYKKQSRDVSEAGQPLLFALTPDDVKLKEVVVRTDPVRKLGDTISYSASAFAGPEDRYLADLLRKLPGIEVTADGMIKHNGEAITRMYIEGVDMLQNRYNLASNNLPQEAVSTVEVIENHQHVKTLRETVPEKRSALNIKLKQRFKIRPFGDIIAGGGISDLWTGRIFGMQVGKKVQAMLTAKGNNTGNSVVAEAIQLTDIESMQHQADDLGEELSHTGFQTLPMKQHRYLMNRSGTGSLTTAVPLTPEVTLTGVVSLLADRAEQTVLQEQVYNLGTPQELLLRENRYMKGNTRGAQADLSVENNASGFYFKDDLRMTLRSERERVRLATNATDYLQTGESLPRTFRNNLSVVFKGDKRTYRITSFAKYMDRQEDLLLTEQTTALPDMNPDVRTRDFVTRNALESSFLFGRISLHSTTTLGYRGTHTGYRSTLPMPTIEGMEGTYDYRTGQWSLNETPAVEYRRGATTYRLSVPLVWNYYTLEEAGSELRSALRFTASPTFSLSWNAGPSWKLSTRLAHNHSYGGLAELRTGYTRRDYRTYVLPSGFMAEKRHSGILLSAAYNDVLHLFYFRINANYSRNRTNELLSYDFTPEQNILRRELFWHDTDMFAADARLSKYIFSLKTNGTLTVRYSHMQSLLKQSGLLIDGRGNSLSAEVSLSKNWNRVLTAAYGLSANYSWMETGPNAYTVLPQYRHSLELTILPLRGMTTRISGEYSSTTLERSHVHEDVFFDCGADYDLSKRWSLSLTVRNLFDRREYYLHKLTEYNTFSTLIPIRGREFIATVRFRY</sequence>
<keyword evidence="8" id="KW-0121">Carboxypeptidase</keyword>
<comment type="subcellular location">
    <subcellularLocation>
        <location evidence="1">Cell outer membrane</location>
        <topology evidence="1">Multi-pass membrane protein</topology>
    </subcellularLocation>
</comment>
<gene>
    <name evidence="8" type="ORF">C7382_10576</name>
</gene>
<evidence type="ECO:0000256" key="2">
    <source>
        <dbReference type="ARBA" id="ARBA00022448"/>
    </source>
</evidence>
<keyword evidence="6" id="KW-0472">Membrane</keyword>
<keyword evidence="4" id="KW-0812">Transmembrane</keyword>
<dbReference type="InterPro" id="IPR036942">
    <property type="entry name" value="Beta-barrel_TonB_sf"/>
</dbReference>
<accession>A0A2U1FJ56</accession>
<evidence type="ECO:0000256" key="7">
    <source>
        <dbReference type="ARBA" id="ARBA00023237"/>
    </source>
</evidence>
<evidence type="ECO:0000256" key="3">
    <source>
        <dbReference type="ARBA" id="ARBA00022452"/>
    </source>
</evidence>
<dbReference type="GeneID" id="94550444"/>
<dbReference type="PANTHER" id="PTHR30069:SF29">
    <property type="entry name" value="HEMOGLOBIN AND HEMOGLOBIN-HAPTOGLOBIN-BINDING PROTEIN 1-RELATED"/>
    <property type="match status" value="1"/>
</dbReference>
<evidence type="ECO:0000256" key="5">
    <source>
        <dbReference type="ARBA" id="ARBA00022729"/>
    </source>
</evidence>
<comment type="caution">
    <text evidence="8">The sequence shown here is derived from an EMBL/GenBank/DDBJ whole genome shotgun (WGS) entry which is preliminary data.</text>
</comment>
<evidence type="ECO:0000313" key="8">
    <source>
        <dbReference type="EMBL" id="PVZ12189.1"/>
    </source>
</evidence>
<keyword evidence="2" id="KW-0813">Transport</keyword>
<dbReference type="SUPFAM" id="SSF56935">
    <property type="entry name" value="Porins"/>
    <property type="match status" value="1"/>
</dbReference>
<proteinExistence type="predicted"/>
<dbReference type="EMBL" id="QEKY01000005">
    <property type="protein sequence ID" value="PVZ12189.1"/>
    <property type="molecule type" value="Genomic_DNA"/>
</dbReference>
<protein>
    <submittedName>
        <fullName evidence="8">Carboxypeptidase-like protein</fullName>
    </submittedName>
</protein>
<dbReference type="GO" id="GO:0004180">
    <property type="term" value="F:carboxypeptidase activity"/>
    <property type="evidence" value="ECO:0007669"/>
    <property type="project" value="UniProtKB-KW"/>
</dbReference>
<reference evidence="8 9" key="1">
    <citation type="submission" date="2018-04" db="EMBL/GenBank/DDBJ databases">
        <title>Genomic Encyclopedia of Type Strains, Phase IV (KMG-IV): sequencing the most valuable type-strain genomes for metagenomic binning, comparative biology and taxonomic classification.</title>
        <authorList>
            <person name="Goeker M."/>
        </authorList>
    </citation>
    <scope>NUCLEOTIDE SEQUENCE [LARGE SCALE GENOMIC DNA]</scope>
    <source>
        <strain evidence="8 9">DSM 28520</strain>
    </source>
</reference>
<evidence type="ECO:0000256" key="6">
    <source>
        <dbReference type="ARBA" id="ARBA00023136"/>
    </source>
</evidence>
<keyword evidence="9" id="KW-1185">Reference proteome</keyword>
<evidence type="ECO:0000313" key="9">
    <source>
        <dbReference type="Proteomes" id="UP000245462"/>
    </source>
</evidence>
<dbReference type="InterPro" id="IPR039426">
    <property type="entry name" value="TonB-dep_rcpt-like"/>
</dbReference>
<keyword evidence="8" id="KW-0378">Hydrolase</keyword>
<organism evidence="8 9">
    <name type="scientific">Porphyromonas loveana</name>
    <dbReference type="NCBI Taxonomy" id="1884669"/>
    <lineage>
        <taxon>Bacteria</taxon>
        <taxon>Pseudomonadati</taxon>
        <taxon>Bacteroidota</taxon>
        <taxon>Bacteroidia</taxon>
        <taxon>Bacteroidales</taxon>
        <taxon>Porphyromonadaceae</taxon>
        <taxon>Porphyromonas</taxon>
    </lineage>
</organism>
<evidence type="ECO:0000256" key="1">
    <source>
        <dbReference type="ARBA" id="ARBA00004571"/>
    </source>
</evidence>